<keyword evidence="3" id="KW-0540">Nuclease</keyword>
<evidence type="ECO:0000259" key="2">
    <source>
        <dbReference type="Pfam" id="PF13391"/>
    </source>
</evidence>
<feature type="compositionally biased region" description="Polar residues" evidence="1">
    <location>
        <begin position="7"/>
        <end position="22"/>
    </location>
</feature>
<reference evidence="4" key="1">
    <citation type="journal article" date="2022" name="Int. J. Syst. Evol. Microbiol.">
        <title>Anaeromyxobacter oryzae sp. nov., Anaeromyxobacter diazotrophicus sp. nov. and Anaeromyxobacter paludicola sp. nov., isolated from paddy soils.</title>
        <authorList>
            <person name="Itoh H."/>
            <person name="Xu Z."/>
            <person name="Mise K."/>
            <person name="Masuda Y."/>
            <person name="Ushijima N."/>
            <person name="Hayakawa C."/>
            <person name="Shiratori Y."/>
            <person name="Senoo K."/>
        </authorList>
    </citation>
    <scope>NUCLEOTIDE SEQUENCE [LARGE SCALE GENOMIC DNA]</scope>
    <source>
        <strain evidence="4">Red630</strain>
    </source>
</reference>
<proteinExistence type="predicted"/>
<gene>
    <name evidence="3" type="ORF">AMPC_25560</name>
</gene>
<name>A0ABM7XC52_9BACT</name>
<evidence type="ECO:0000256" key="1">
    <source>
        <dbReference type="SAM" id="MobiDB-lite"/>
    </source>
</evidence>
<feature type="compositionally biased region" description="Basic and acidic residues" evidence="1">
    <location>
        <begin position="57"/>
        <end position="72"/>
    </location>
</feature>
<dbReference type="Pfam" id="PF13391">
    <property type="entry name" value="HNH_2"/>
    <property type="match status" value="1"/>
</dbReference>
<organism evidence="3 4">
    <name type="scientific">Anaeromyxobacter paludicola</name>
    <dbReference type="NCBI Taxonomy" id="2918171"/>
    <lineage>
        <taxon>Bacteria</taxon>
        <taxon>Pseudomonadati</taxon>
        <taxon>Myxococcota</taxon>
        <taxon>Myxococcia</taxon>
        <taxon>Myxococcales</taxon>
        <taxon>Cystobacterineae</taxon>
        <taxon>Anaeromyxobacteraceae</taxon>
        <taxon>Anaeromyxobacter</taxon>
    </lineage>
</organism>
<keyword evidence="4" id="KW-1185">Reference proteome</keyword>
<feature type="domain" description="HNH nuclease" evidence="2">
    <location>
        <begin position="302"/>
        <end position="353"/>
    </location>
</feature>
<dbReference type="GO" id="GO:0004519">
    <property type="term" value="F:endonuclease activity"/>
    <property type="evidence" value="ECO:0007669"/>
    <property type="project" value="UniProtKB-KW"/>
</dbReference>
<evidence type="ECO:0000313" key="3">
    <source>
        <dbReference type="EMBL" id="BDG09443.1"/>
    </source>
</evidence>
<dbReference type="EMBL" id="AP025592">
    <property type="protein sequence ID" value="BDG09443.1"/>
    <property type="molecule type" value="Genomic_DNA"/>
</dbReference>
<protein>
    <submittedName>
        <fullName evidence="3">HNH endonuclease</fullName>
    </submittedName>
</protein>
<keyword evidence="3" id="KW-0378">Hydrolase</keyword>
<accession>A0ABM7XC52</accession>
<feature type="region of interest" description="Disordered" evidence="1">
    <location>
        <begin position="1"/>
        <end position="75"/>
    </location>
</feature>
<evidence type="ECO:0000313" key="4">
    <source>
        <dbReference type="Proteomes" id="UP001162734"/>
    </source>
</evidence>
<dbReference type="Proteomes" id="UP001162734">
    <property type="component" value="Chromosome"/>
</dbReference>
<sequence length="404" mass="45143">MPGPSLLGSTSAGSNGVASAISSALAPATQDPPPRSNWSPRYRQGEAPPQNEGDGDPVERRRASAARDDPTRPPRWLRYSTRCAMQYWWVNQKQTHRHELGGGYLWSPKRRADGARNQFYENMRIVAPGDVVFSYWEGAVRAYGTICSFGYDAPKPSEFGDAGRSWSQIGFRVDVEYARLQHPVLPRASWDRIQPLLPDRYSPLNAANGKGLQSVYLAALSDEFGRVLWSLIEASGNPLPARDPKKPLIISAEEPERELWERHLVDDIEKASLSSTEREAVIKARRGQGLFRSNVASMEQECRITHVTNPAYLIASHIKPWRHASNAERLSSHNGLMLAPTADFLFDRGFISFGEGRLLVSPVADERALVKLGIDPDRPPNVGTFSKQQDAFLDFHRKEIFRAA</sequence>
<dbReference type="InterPro" id="IPR003615">
    <property type="entry name" value="HNH_nuc"/>
</dbReference>
<keyword evidence="3" id="KW-0255">Endonuclease</keyword>